<keyword evidence="9" id="KW-1185">Reference proteome</keyword>
<feature type="transmembrane region" description="Helical" evidence="7">
    <location>
        <begin position="187"/>
        <end position="212"/>
    </location>
</feature>
<dbReference type="PANTHER" id="PTHR11101">
    <property type="entry name" value="PHOSPHATE TRANSPORTER"/>
    <property type="match status" value="1"/>
</dbReference>
<keyword evidence="5 7" id="KW-1133">Transmembrane helix</keyword>
<evidence type="ECO:0000256" key="2">
    <source>
        <dbReference type="ARBA" id="ARBA00022448"/>
    </source>
</evidence>
<keyword evidence="4 7" id="KW-0812">Transmembrane</keyword>
<feature type="transmembrane region" description="Helical" evidence="7">
    <location>
        <begin position="61"/>
        <end position="83"/>
    </location>
</feature>
<comment type="function">
    <text evidence="7">Sodium-phosphate symporter.</text>
</comment>
<feature type="transmembrane region" description="Helical" evidence="7">
    <location>
        <begin position="35"/>
        <end position="54"/>
    </location>
</feature>
<dbReference type="GO" id="GO:0035435">
    <property type="term" value="P:phosphate ion transmembrane transport"/>
    <property type="evidence" value="ECO:0007669"/>
    <property type="project" value="TreeGrafter"/>
</dbReference>
<proteinExistence type="inferred from homology"/>
<dbReference type="GO" id="GO:0005315">
    <property type="term" value="F:phosphate transmembrane transporter activity"/>
    <property type="evidence" value="ECO:0007669"/>
    <property type="project" value="InterPro"/>
</dbReference>
<dbReference type="InterPro" id="IPR001204">
    <property type="entry name" value="Phos_transporter"/>
</dbReference>
<feature type="transmembrane region" description="Helical" evidence="7">
    <location>
        <begin position="155"/>
        <end position="175"/>
    </location>
</feature>
<dbReference type="GO" id="GO:0016020">
    <property type="term" value="C:membrane"/>
    <property type="evidence" value="ECO:0007669"/>
    <property type="project" value="UniProtKB-SubCell"/>
</dbReference>
<evidence type="ECO:0000256" key="5">
    <source>
        <dbReference type="ARBA" id="ARBA00022989"/>
    </source>
</evidence>
<dbReference type="Pfam" id="PF01384">
    <property type="entry name" value="PHO4"/>
    <property type="match status" value="1"/>
</dbReference>
<keyword evidence="6 7" id="KW-0472">Membrane</keyword>
<reference evidence="8 9" key="1">
    <citation type="journal article" date="2023" name="Nat. Commun.">
        <title>Origin of minicircular mitochondrial genomes in red algae.</title>
        <authorList>
            <person name="Lee Y."/>
            <person name="Cho C.H."/>
            <person name="Lee Y.M."/>
            <person name="Park S.I."/>
            <person name="Yang J.H."/>
            <person name="West J.A."/>
            <person name="Bhattacharya D."/>
            <person name="Yoon H.S."/>
        </authorList>
    </citation>
    <scope>NUCLEOTIDE SEQUENCE [LARGE SCALE GENOMIC DNA]</scope>
    <source>
        <strain evidence="8 9">CCMP1338</strain>
        <tissue evidence="8">Whole cell</tissue>
    </source>
</reference>
<dbReference type="AlphaFoldDB" id="A0AAV8UYG5"/>
<comment type="similarity">
    <text evidence="7">Belongs to the inorganic phosphate transporter (PiT) (TC 2.A.20) family.</text>
</comment>
<feature type="transmembrane region" description="Helical" evidence="7">
    <location>
        <begin position="589"/>
        <end position="616"/>
    </location>
</feature>
<evidence type="ECO:0000256" key="1">
    <source>
        <dbReference type="ARBA" id="ARBA00004141"/>
    </source>
</evidence>
<protein>
    <recommendedName>
        <fullName evidence="7">Phosphate transporter</fullName>
    </recommendedName>
</protein>
<feature type="transmembrane region" description="Helical" evidence="7">
    <location>
        <begin position="263"/>
        <end position="283"/>
    </location>
</feature>
<gene>
    <name evidence="8" type="ORF">NDN08_007763</name>
</gene>
<organism evidence="8 9">
    <name type="scientific">Rhodosorus marinus</name>
    <dbReference type="NCBI Taxonomy" id="101924"/>
    <lineage>
        <taxon>Eukaryota</taxon>
        <taxon>Rhodophyta</taxon>
        <taxon>Stylonematophyceae</taxon>
        <taxon>Stylonematales</taxon>
        <taxon>Stylonemataceae</taxon>
        <taxon>Rhodosorus</taxon>
    </lineage>
</organism>
<keyword evidence="3 7" id="KW-0592">Phosphate transport</keyword>
<evidence type="ECO:0000313" key="9">
    <source>
        <dbReference type="Proteomes" id="UP001157974"/>
    </source>
</evidence>
<evidence type="ECO:0000256" key="6">
    <source>
        <dbReference type="ARBA" id="ARBA00023136"/>
    </source>
</evidence>
<sequence length="653" mass="70241">MSQYVTSPPGEISWPPSVTDLFLEGPVSIPTVDSYVWIVVLAGLVSFVMAWGIGANDVANAFATSVGSGAISLFWACIIAAVMESAGALLLGARVTLTVRSKILRIPLYDPNFPEGVLNGPEVLMVSFFVALIAATLWLILATSKSLPVSTTHSIVGALIGVGLSFGGPSAVIWVGTGEGLEKMSGVVGIIVAWIVSPVLSGIVGLAFFLFVRFTVFRRKNPVRSGFLFRPLFYGIASALVVFFIMFKGPFEENVNGKLDAGMVVGIAIGVGFAAAAVTWFILNPLLRKSLIHWENQMLMDIHQSTDFQHQSKVMSVLRKVGVNVLVEEELSDEIKALHDNVEVFDEKTEKLFSWVQVFTASFDSFAHGANDVANAAAPFASIISLYGNNGALSERRVDQFDADGSFQGGDYDGESYARNDLVPNANTFCGTNGTSFGEGTSFYQCLETARFAYLQPNQSNDPAVFSVYNSSGVATGEEATCYSECNPGNYYSYVETDQTVQWWILIIAAAGIVVGLFMWGYRVIIAIGEKLTKLTPSRGFAIEIGASLTVLTASALGLPVSTTHCQVGATMGVGLAEFRGNTVNWRQFVYIFIGWGITLLFTGFVGYSIFSFIVYAPLKFSNPQMVSYCPGQQTFLLQSDGAVNGVVCSGMT</sequence>
<evidence type="ECO:0000313" key="8">
    <source>
        <dbReference type="EMBL" id="KAJ8907654.1"/>
    </source>
</evidence>
<feature type="transmembrane region" description="Helical" evidence="7">
    <location>
        <begin position="232"/>
        <end position="251"/>
    </location>
</feature>
<evidence type="ECO:0000256" key="4">
    <source>
        <dbReference type="ARBA" id="ARBA00022692"/>
    </source>
</evidence>
<dbReference type="PANTHER" id="PTHR11101:SF80">
    <property type="entry name" value="PHOSPHATE TRANSPORTER"/>
    <property type="match status" value="1"/>
</dbReference>
<keyword evidence="2 7" id="KW-0813">Transport</keyword>
<dbReference type="Proteomes" id="UP001157974">
    <property type="component" value="Unassembled WGS sequence"/>
</dbReference>
<accession>A0AAV8UYG5</accession>
<feature type="transmembrane region" description="Helical" evidence="7">
    <location>
        <begin position="123"/>
        <end position="143"/>
    </location>
</feature>
<feature type="transmembrane region" description="Helical" evidence="7">
    <location>
        <begin position="503"/>
        <end position="522"/>
    </location>
</feature>
<evidence type="ECO:0000256" key="7">
    <source>
        <dbReference type="RuleBase" id="RU363058"/>
    </source>
</evidence>
<comment type="subcellular location">
    <subcellularLocation>
        <location evidence="1 7">Membrane</location>
        <topology evidence="1 7">Multi-pass membrane protein</topology>
    </subcellularLocation>
</comment>
<evidence type="ECO:0000256" key="3">
    <source>
        <dbReference type="ARBA" id="ARBA00022592"/>
    </source>
</evidence>
<comment type="caution">
    <text evidence="8">The sequence shown here is derived from an EMBL/GenBank/DDBJ whole genome shotgun (WGS) entry which is preliminary data.</text>
</comment>
<name>A0AAV8UYG5_9RHOD</name>
<dbReference type="EMBL" id="JAMWBK010000002">
    <property type="protein sequence ID" value="KAJ8907654.1"/>
    <property type="molecule type" value="Genomic_DNA"/>
</dbReference>